<reference evidence="8 9" key="1">
    <citation type="submission" date="2020-03" db="EMBL/GenBank/DDBJ databases">
        <title>Genomic Encyclopedia of Type Strains, Phase III (KMG-III): the genomes of soil and plant-associated and newly described type strains.</title>
        <authorList>
            <person name="Whitman W."/>
        </authorList>
    </citation>
    <scope>NUCLEOTIDE SEQUENCE [LARGE SCALE GENOMIC DNA]</scope>
    <source>
        <strain evidence="8 9">CECT 8804</strain>
    </source>
</reference>
<name>A0ABX0TQX8_9SPHN</name>
<comment type="similarity">
    <text evidence="5">Belongs to the TIM14 family.</text>
</comment>
<dbReference type="RefSeq" id="WP_167072777.1">
    <property type="nucleotide sequence ID" value="NZ_JAAOZC010000003.1"/>
</dbReference>
<evidence type="ECO:0000313" key="9">
    <source>
        <dbReference type="Proteomes" id="UP000727456"/>
    </source>
</evidence>
<evidence type="ECO:0000256" key="2">
    <source>
        <dbReference type="ARBA" id="ARBA00022692"/>
    </source>
</evidence>
<organism evidence="8 9">
    <name type="scientific">Sphingomonas vulcanisoli</name>
    <dbReference type="NCBI Taxonomy" id="1658060"/>
    <lineage>
        <taxon>Bacteria</taxon>
        <taxon>Pseudomonadati</taxon>
        <taxon>Pseudomonadota</taxon>
        <taxon>Alphaproteobacteria</taxon>
        <taxon>Sphingomonadales</taxon>
        <taxon>Sphingomonadaceae</taxon>
        <taxon>Sphingomonas</taxon>
    </lineage>
</organism>
<evidence type="ECO:0000256" key="1">
    <source>
        <dbReference type="ARBA" id="ARBA00004167"/>
    </source>
</evidence>
<sequence>MIGLVLIAAAAIGYWAWKTRDEQAMRFGDVAAVVAAIVGLALFRKSETLPALLAIGGAGWWLWFRRGGGRTIAMSPAEARRLLDVPSDASPEMIRAAHRRLIARVHPDAGGSADLSARVNAARDTLLANRI</sequence>
<dbReference type="PANTHER" id="PTHR12763">
    <property type="match status" value="1"/>
</dbReference>
<accession>A0ABX0TQX8</accession>
<evidence type="ECO:0000313" key="8">
    <source>
        <dbReference type="EMBL" id="NIJ07933.1"/>
    </source>
</evidence>
<feature type="transmembrane region" description="Helical" evidence="6">
    <location>
        <begin position="48"/>
        <end position="64"/>
    </location>
</feature>
<evidence type="ECO:0000256" key="4">
    <source>
        <dbReference type="ARBA" id="ARBA00023136"/>
    </source>
</evidence>
<evidence type="ECO:0000256" key="6">
    <source>
        <dbReference type="SAM" id="Phobius"/>
    </source>
</evidence>
<dbReference type="SMART" id="SM00271">
    <property type="entry name" value="DnaJ"/>
    <property type="match status" value="1"/>
</dbReference>
<dbReference type="Proteomes" id="UP000727456">
    <property type="component" value="Unassembled WGS sequence"/>
</dbReference>
<dbReference type="EMBL" id="JAAOZC010000003">
    <property type="protein sequence ID" value="NIJ07933.1"/>
    <property type="molecule type" value="Genomic_DNA"/>
</dbReference>
<dbReference type="InterPro" id="IPR036869">
    <property type="entry name" value="J_dom_sf"/>
</dbReference>
<dbReference type="PANTHER" id="PTHR12763:SF28">
    <property type="entry name" value="GEO10507P1-RELATED"/>
    <property type="match status" value="1"/>
</dbReference>
<gene>
    <name evidence="8" type="ORF">FHS31_001543</name>
</gene>
<keyword evidence="3 6" id="KW-1133">Transmembrane helix</keyword>
<comment type="subcellular location">
    <subcellularLocation>
        <location evidence="1">Membrane</location>
        <topology evidence="1">Single-pass membrane protein</topology>
    </subcellularLocation>
</comment>
<dbReference type="InterPro" id="IPR001623">
    <property type="entry name" value="DnaJ_domain"/>
</dbReference>
<keyword evidence="2 6" id="KW-0812">Transmembrane</keyword>
<keyword evidence="4 6" id="KW-0472">Membrane</keyword>
<comment type="caution">
    <text evidence="8">The sequence shown here is derived from an EMBL/GenBank/DDBJ whole genome shotgun (WGS) entry which is preliminary data.</text>
</comment>
<dbReference type="SUPFAM" id="SSF46565">
    <property type="entry name" value="Chaperone J-domain"/>
    <property type="match status" value="1"/>
</dbReference>
<evidence type="ECO:0000256" key="5">
    <source>
        <dbReference type="ARBA" id="ARBA00038105"/>
    </source>
</evidence>
<dbReference type="CDD" id="cd06257">
    <property type="entry name" value="DnaJ"/>
    <property type="match status" value="1"/>
</dbReference>
<evidence type="ECO:0000256" key="3">
    <source>
        <dbReference type="ARBA" id="ARBA00022989"/>
    </source>
</evidence>
<feature type="transmembrane region" description="Helical" evidence="6">
    <location>
        <begin position="24"/>
        <end position="42"/>
    </location>
</feature>
<protein>
    <recommendedName>
        <fullName evidence="7">J domain-containing protein</fullName>
    </recommendedName>
</protein>
<dbReference type="Gene3D" id="1.10.287.110">
    <property type="entry name" value="DnaJ domain"/>
    <property type="match status" value="1"/>
</dbReference>
<feature type="domain" description="J" evidence="7">
    <location>
        <begin position="77"/>
        <end position="131"/>
    </location>
</feature>
<proteinExistence type="inferred from homology"/>
<evidence type="ECO:0000259" key="7">
    <source>
        <dbReference type="SMART" id="SM00271"/>
    </source>
</evidence>
<keyword evidence="9" id="KW-1185">Reference proteome</keyword>